<dbReference type="GO" id="GO:0003723">
    <property type="term" value="F:RNA binding"/>
    <property type="evidence" value="ECO:0007669"/>
    <property type="project" value="UniProtKB-UniRule"/>
</dbReference>
<dbReference type="HAMAP" id="MF_03001">
    <property type="entry name" value="eIF3b"/>
    <property type="match status" value="1"/>
</dbReference>
<keyword evidence="5" id="KW-0677">Repeat</keyword>
<keyword evidence="3 8" id="KW-0396">Initiation factor</keyword>
<evidence type="ECO:0000256" key="2">
    <source>
        <dbReference type="ARBA" id="ARBA00022490"/>
    </source>
</evidence>
<evidence type="ECO:0000313" key="12">
    <source>
        <dbReference type="EMBL" id="CAK3847907.1"/>
    </source>
</evidence>
<accession>A0AAI8YTB0</accession>
<dbReference type="InterPro" id="IPR034363">
    <property type="entry name" value="eIF3B_RRM"/>
</dbReference>
<dbReference type="SUPFAM" id="SSF54928">
    <property type="entry name" value="RNA-binding domain, RBD"/>
    <property type="match status" value="1"/>
</dbReference>
<dbReference type="FunFam" id="3.30.70.330:FF:000235">
    <property type="entry name" value="Eukaryotic translation initiation factor 3 subunit B"/>
    <property type="match status" value="1"/>
</dbReference>
<evidence type="ECO:0000259" key="11">
    <source>
        <dbReference type="PROSITE" id="PS50102"/>
    </source>
</evidence>
<protein>
    <recommendedName>
        <fullName evidence="8">Eukaryotic translation initiation factor 3 subunit B</fullName>
        <shortName evidence="8">eIF3b</shortName>
    </recommendedName>
    <alternativeName>
        <fullName evidence="8">Eukaryotic translation initiation factor 3 90 kDa subunit homolog</fullName>
        <shortName evidence="8">eIF3 p90</shortName>
    </alternativeName>
    <alternativeName>
        <fullName evidence="8">Translation initiation factor eIF3, p90 subunit homolog</fullName>
    </alternativeName>
</protein>
<dbReference type="FunFam" id="2.130.10.10:FF:000419">
    <property type="entry name" value="Eukaryotic translation initiation factor 3 subunit B"/>
    <property type="match status" value="1"/>
</dbReference>
<dbReference type="Gene3D" id="3.30.70.330">
    <property type="match status" value="1"/>
</dbReference>
<dbReference type="PANTHER" id="PTHR14068">
    <property type="entry name" value="EUKARYOTIC TRANSLATION INITIATION FACTOR 3 EIF3 -RELATED"/>
    <property type="match status" value="1"/>
</dbReference>
<dbReference type="GO" id="GO:0016282">
    <property type="term" value="C:eukaryotic 43S preinitiation complex"/>
    <property type="evidence" value="ECO:0007669"/>
    <property type="project" value="UniProtKB-UniRule"/>
</dbReference>
<dbReference type="GO" id="GO:0033290">
    <property type="term" value="C:eukaryotic 48S preinitiation complex"/>
    <property type="evidence" value="ECO:0007669"/>
    <property type="project" value="UniProtKB-UniRule"/>
</dbReference>
<dbReference type="GO" id="GO:0001732">
    <property type="term" value="P:formation of cytoplasmic translation initiation complex"/>
    <property type="evidence" value="ECO:0007669"/>
    <property type="project" value="UniProtKB-UniRule"/>
</dbReference>
<evidence type="ECO:0000256" key="4">
    <source>
        <dbReference type="ARBA" id="ARBA00022574"/>
    </source>
</evidence>
<dbReference type="CDD" id="cd12278">
    <property type="entry name" value="RRM_eIF3B"/>
    <property type="match status" value="1"/>
</dbReference>
<evidence type="ECO:0000256" key="10">
    <source>
        <dbReference type="SAM" id="Coils"/>
    </source>
</evidence>
<comment type="caution">
    <text evidence="12">The sequence shown here is derived from an EMBL/GenBank/DDBJ whole genome shotgun (WGS) entry which is preliminary data.</text>
</comment>
<dbReference type="InterPro" id="IPR011400">
    <property type="entry name" value="EIF3B"/>
</dbReference>
<dbReference type="Gene3D" id="2.130.10.10">
    <property type="entry name" value="YVTN repeat-like/Quinoprotein amine dehydrogenase"/>
    <property type="match status" value="2"/>
</dbReference>
<comment type="subcellular location">
    <subcellularLocation>
        <location evidence="1 8 9">Cytoplasm</location>
    </subcellularLocation>
</comment>
<evidence type="ECO:0000256" key="3">
    <source>
        <dbReference type="ARBA" id="ARBA00022540"/>
    </source>
</evidence>
<keyword evidence="13" id="KW-1185">Reference proteome</keyword>
<evidence type="ECO:0000256" key="6">
    <source>
        <dbReference type="ARBA" id="ARBA00022884"/>
    </source>
</evidence>
<gene>
    <name evidence="8" type="primary">PRT1</name>
    <name evidence="12" type="ORF">LECACI_7A001608</name>
</gene>
<name>A0AAI8YTB0_9PEZI</name>
<dbReference type="SUPFAM" id="SSF82171">
    <property type="entry name" value="DPP6 N-terminal domain-like"/>
    <property type="match status" value="1"/>
</dbReference>
<evidence type="ECO:0000256" key="8">
    <source>
        <dbReference type="HAMAP-Rule" id="MF_03001"/>
    </source>
</evidence>
<feature type="coiled-coil region" evidence="10">
    <location>
        <begin position="634"/>
        <end position="661"/>
    </location>
</feature>
<dbReference type="Pfam" id="PF00076">
    <property type="entry name" value="RRM_1"/>
    <property type="match status" value="1"/>
</dbReference>
<evidence type="ECO:0000256" key="7">
    <source>
        <dbReference type="ARBA" id="ARBA00022917"/>
    </source>
</evidence>
<dbReference type="AlphaFoldDB" id="A0AAI8YTB0"/>
<keyword evidence="7 8" id="KW-0648">Protein biosynthesis</keyword>
<comment type="subunit">
    <text evidence="8 9">Component of the eukaryotic translation initiation factor 3 (eIF-3) complex.</text>
</comment>
<dbReference type="GO" id="GO:0003743">
    <property type="term" value="F:translation initiation factor activity"/>
    <property type="evidence" value="ECO:0007669"/>
    <property type="project" value="UniProtKB-UniRule"/>
</dbReference>
<evidence type="ECO:0000256" key="1">
    <source>
        <dbReference type="ARBA" id="ARBA00004496"/>
    </source>
</evidence>
<dbReference type="GO" id="GO:0005852">
    <property type="term" value="C:eukaryotic translation initiation factor 3 complex"/>
    <property type="evidence" value="ECO:0007669"/>
    <property type="project" value="UniProtKB-UniRule"/>
</dbReference>
<proteinExistence type="inferred from homology"/>
<comment type="function">
    <text evidence="8">RNA-binding component of the eukaryotic translation initiation factor 3 (eIF-3) complex, which is involved in protein synthesis of a specialized repertoire of mRNAs and, together with other initiation factors, stimulates binding of mRNA and methionyl-tRNAi to the 40S ribosome. The eIF-3 complex specifically targets and initiates translation of a subset of mRNAs involved in cell proliferation.</text>
</comment>
<dbReference type="InterPro" id="IPR000504">
    <property type="entry name" value="RRM_dom"/>
</dbReference>
<feature type="domain" description="RRM" evidence="11">
    <location>
        <begin position="39"/>
        <end position="125"/>
    </location>
</feature>
<comment type="similarity">
    <text evidence="8 9">Belongs to the eIF-3 subunit B family.</text>
</comment>
<dbReference type="Pfam" id="PF08662">
    <property type="entry name" value="eIF2A"/>
    <property type="match status" value="1"/>
</dbReference>
<keyword evidence="4" id="KW-0853">WD repeat</keyword>
<evidence type="ECO:0000313" key="13">
    <source>
        <dbReference type="Proteomes" id="UP001296104"/>
    </source>
</evidence>
<evidence type="ECO:0000256" key="9">
    <source>
        <dbReference type="PIRNR" id="PIRNR036424"/>
    </source>
</evidence>
<sequence>MAPSFEQLDPETEYEDDEEIDYSDLREQYETHMEEGLDTFIVIDGLPKVPAASKDKLVKFLLRSLTKVGKTKEENVYMPMGEDGNTEGFAFVEYETPAQAAAATKALHMTPLDKKHTMAVNKLTDIERYGREGRIDETYKAPEIPAFEEKEHLRWWLGDAEGRDQFVMYRGEQVGVFWNEKDNSPENVVDRQHWTESFVQWSPKGTYLTSMHSQGVQLWGGPNWSRQKRFMHPGVNLVDFSPDERYVVTWSHRPMTVEENNPVLSLEEDGKNYIVWELATAKPLRSFVTLDAPGPSTDQEGNPVKKKIQWPAFKWSADAKYVARMTQGQSISVYELPSMKLMDKQSVKIEGIMDFEWCPANPQREGVRDYEQLFCYWTPEMGSNPAKVGLMTIPSKEIVRTRNLFNVSDAKLHWQSDSAFVCVKVDRHSKSKKSLATNLEIFRVREKGVPVEVVDSLKDTVINFAWEPKGDRFVLITAGEVPAGSAVPPKTSVSFFCPEKAKGNAVGNFKLIRTIEKKNNNAIHWSPNGRFVVVATVLNQQSFDLDFWDFDFEGEREEKDKDLTANLQLMNTADHYGVTDIEWDPSGRYVATSASVWKHRMENGYHIYTFSGQPLREEPIEQFKQFTWRPRPERLLSKEEMKNVRKNLREYSRQFEEADNAKRSSADKAVIEKRRRLLDEWLAWRERTEEALLDERHDLGLPDLSDERRALIIEAGEGDESKVVEEIFEEILEETEEVME</sequence>
<dbReference type="InterPro" id="IPR035979">
    <property type="entry name" value="RBD_domain_sf"/>
</dbReference>
<dbReference type="PROSITE" id="PS50102">
    <property type="entry name" value="RRM"/>
    <property type="match status" value="1"/>
</dbReference>
<reference evidence="12" key="1">
    <citation type="submission" date="2023-11" db="EMBL/GenBank/DDBJ databases">
        <authorList>
            <person name="Alioto T."/>
            <person name="Alioto T."/>
            <person name="Gomez Garrido J."/>
        </authorList>
    </citation>
    <scope>NUCLEOTIDE SEQUENCE</scope>
</reference>
<organism evidence="12 13">
    <name type="scientific">Lecanosticta acicola</name>
    <dbReference type="NCBI Taxonomy" id="111012"/>
    <lineage>
        <taxon>Eukaryota</taxon>
        <taxon>Fungi</taxon>
        <taxon>Dikarya</taxon>
        <taxon>Ascomycota</taxon>
        <taxon>Pezizomycotina</taxon>
        <taxon>Dothideomycetes</taxon>
        <taxon>Dothideomycetidae</taxon>
        <taxon>Mycosphaerellales</taxon>
        <taxon>Mycosphaerellaceae</taxon>
        <taxon>Lecanosticta</taxon>
    </lineage>
</organism>
<keyword evidence="10" id="KW-0175">Coiled coil</keyword>
<dbReference type="EMBL" id="CAVMBE010000006">
    <property type="protein sequence ID" value="CAK3847907.1"/>
    <property type="molecule type" value="Genomic_DNA"/>
</dbReference>
<dbReference type="InterPro" id="IPR015943">
    <property type="entry name" value="WD40/YVTN_repeat-like_dom_sf"/>
</dbReference>
<dbReference type="PANTHER" id="PTHR14068:SF0">
    <property type="entry name" value="EUKARYOTIC TRANSLATION INITIATION FACTOR 3 SUBUNIT B"/>
    <property type="match status" value="1"/>
</dbReference>
<dbReference type="InterPro" id="IPR013979">
    <property type="entry name" value="TIF_beta_prop-like"/>
</dbReference>
<keyword evidence="2 8" id="KW-0963">Cytoplasm</keyword>
<keyword evidence="6 8" id="KW-0694">RNA-binding</keyword>
<dbReference type="GO" id="GO:0031369">
    <property type="term" value="F:translation initiation factor binding"/>
    <property type="evidence" value="ECO:0007669"/>
    <property type="project" value="InterPro"/>
</dbReference>
<comment type="function">
    <text evidence="9">Component of the eukaryotic translation initiation factor 3 (eIF-3) complex, which is involved in protein synthesis and, together with other initiation factors, stimulates binding of mRNA and methionyl-tRNAi to the 40S ribosome.</text>
</comment>
<dbReference type="Proteomes" id="UP001296104">
    <property type="component" value="Unassembled WGS sequence"/>
</dbReference>
<dbReference type="PIRSF" id="PIRSF036424">
    <property type="entry name" value="eIF3b"/>
    <property type="match status" value="1"/>
</dbReference>
<dbReference type="InterPro" id="IPR012677">
    <property type="entry name" value="Nucleotide-bd_a/b_plait_sf"/>
</dbReference>
<evidence type="ECO:0000256" key="5">
    <source>
        <dbReference type="ARBA" id="ARBA00022737"/>
    </source>
</evidence>